<evidence type="ECO:0000256" key="1">
    <source>
        <dbReference type="SAM" id="MobiDB-lite"/>
    </source>
</evidence>
<keyword evidence="2" id="KW-1133">Transmembrane helix</keyword>
<keyword evidence="4" id="KW-1185">Reference proteome</keyword>
<comment type="caution">
    <text evidence="3">The sequence shown here is derived from an EMBL/GenBank/DDBJ whole genome shotgun (WGS) entry which is preliminary data.</text>
</comment>
<accession>A0A1Q9D725</accession>
<evidence type="ECO:0000256" key="2">
    <source>
        <dbReference type="SAM" id="Phobius"/>
    </source>
</evidence>
<protein>
    <submittedName>
        <fullName evidence="3">Uncharacterized protein</fullName>
    </submittedName>
</protein>
<dbReference type="OrthoDB" id="1924787at2759"/>
<feature type="compositionally biased region" description="Acidic residues" evidence="1">
    <location>
        <begin position="16"/>
        <end position="26"/>
    </location>
</feature>
<sequence length="526" mass="58895">MPDPKPQPVPNADDANSTEEEAEEGEPLIGASRVKNVHEVDVLKVQESRRRNCLGLLAGILCGIAIFVAGTLWEKHMMVSSGEKTAPPAGALQPPVTSPSVGAPDTQDLQHLSTSTIPAPAFRPAATRPTTAATRTAATTTAATTPVLPPATQAKLGLFSADDYRYPHDPSSSAFNAKAMECLRQTDPDLERFEYPADAEEHFEELNRTMSQFTKGVKPLCGKISAGYCGPWIENYWINQFSAIWKNRKNGTRLRDIFGPYIPIIFPFLDIFIPHFYRYPKGTLETLNQTLRPNVLYLAVSQCDDGIFGHWPDRKLVPFRQTDFPNMMVLSSGGYGHVPLPLFKQIEAPVQAAPLAERTYAVSFMGSLDHGPKGSRPTMKTMAERWGKLRNKTVRIGKGSDWKEVMTNTTLNLSPRGFGRNAYRTEELFQMGFIPVYIHEKGPWLFYRDLWTEEKIGFFSSPGGLESTLDHAFSDMQKLMDMERRIRDMRETHFMPLGVMDQISKFMTERDGGGDLRCERLPDSII</sequence>
<organism evidence="3 4">
    <name type="scientific">Symbiodinium microadriaticum</name>
    <name type="common">Dinoflagellate</name>
    <name type="synonym">Zooxanthella microadriatica</name>
    <dbReference type="NCBI Taxonomy" id="2951"/>
    <lineage>
        <taxon>Eukaryota</taxon>
        <taxon>Sar</taxon>
        <taxon>Alveolata</taxon>
        <taxon>Dinophyceae</taxon>
        <taxon>Suessiales</taxon>
        <taxon>Symbiodiniaceae</taxon>
        <taxon>Symbiodinium</taxon>
    </lineage>
</organism>
<name>A0A1Q9D725_SYMMI</name>
<reference evidence="3 4" key="1">
    <citation type="submission" date="2016-02" db="EMBL/GenBank/DDBJ databases">
        <title>Genome analysis of coral dinoflagellate symbionts highlights evolutionary adaptations to a symbiotic lifestyle.</title>
        <authorList>
            <person name="Aranda M."/>
            <person name="Li Y."/>
            <person name="Liew Y.J."/>
            <person name="Baumgarten S."/>
            <person name="Simakov O."/>
            <person name="Wilson M."/>
            <person name="Piel J."/>
            <person name="Ashoor H."/>
            <person name="Bougouffa S."/>
            <person name="Bajic V.B."/>
            <person name="Ryu T."/>
            <person name="Ravasi T."/>
            <person name="Bayer T."/>
            <person name="Micklem G."/>
            <person name="Kim H."/>
            <person name="Bhak J."/>
            <person name="Lajeunesse T.C."/>
            <person name="Voolstra C.R."/>
        </authorList>
    </citation>
    <scope>NUCLEOTIDE SEQUENCE [LARGE SCALE GENOMIC DNA]</scope>
    <source>
        <strain evidence="3 4">CCMP2467</strain>
    </source>
</reference>
<feature type="region of interest" description="Disordered" evidence="1">
    <location>
        <begin position="82"/>
        <end position="103"/>
    </location>
</feature>
<feature type="region of interest" description="Disordered" evidence="1">
    <location>
        <begin position="1"/>
        <end position="30"/>
    </location>
</feature>
<dbReference type="AlphaFoldDB" id="A0A1Q9D725"/>
<evidence type="ECO:0000313" key="3">
    <source>
        <dbReference type="EMBL" id="OLP90984.1"/>
    </source>
</evidence>
<keyword evidence="2" id="KW-0472">Membrane</keyword>
<feature type="transmembrane region" description="Helical" evidence="2">
    <location>
        <begin position="53"/>
        <end position="73"/>
    </location>
</feature>
<gene>
    <name evidence="3" type="ORF">AK812_SmicGene27370</name>
</gene>
<proteinExistence type="predicted"/>
<keyword evidence="2" id="KW-0812">Transmembrane</keyword>
<evidence type="ECO:0000313" key="4">
    <source>
        <dbReference type="Proteomes" id="UP000186817"/>
    </source>
</evidence>
<dbReference type="Proteomes" id="UP000186817">
    <property type="component" value="Unassembled WGS sequence"/>
</dbReference>
<dbReference type="EMBL" id="LSRX01000685">
    <property type="protein sequence ID" value="OLP90984.1"/>
    <property type="molecule type" value="Genomic_DNA"/>
</dbReference>